<gene>
    <name evidence="9" type="ORF">F4561_005889</name>
</gene>
<dbReference type="GO" id="GO:0004198">
    <property type="term" value="F:calcium-dependent cysteine-type endopeptidase activity"/>
    <property type="evidence" value="ECO:0007669"/>
    <property type="project" value="InterPro"/>
</dbReference>
<feature type="compositionally biased region" description="Basic and acidic residues" evidence="6">
    <location>
        <begin position="87"/>
        <end position="100"/>
    </location>
</feature>
<dbReference type="PANTHER" id="PTHR10183:SF379">
    <property type="entry name" value="CALPAIN-5"/>
    <property type="match status" value="1"/>
</dbReference>
<comment type="similarity">
    <text evidence="1">Belongs to the peptidase C2 family.</text>
</comment>
<keyword evidence="7" id="KW-1133">Transmembrane helix</keyword>
<protein>
    <submittedName>
        <fullName evidence="9">Flp pilus assembly pilin Flp</fullName>
    </submittedName>
</protein>
<keyword evidence="4 5" id="KW-0788">Thiol protease</keyword>
<dbReference type="Pfam" id="PF00648">
    <property type="entry name" value="Peptidase_C2"/>
    <property type="match status" value="1"/>
</dbReference>
<dbReference type="GO" id="GO:0005737">
    <property type="term" value="C:cytoplasm"/>
    <property type="evidence" value="ECO:0007669"/>
    <property type="project" value="TreeGrafter"/>
</dbReference>
<reference evidence="9 10" key="1">
    <citation type="submission" date="2020-08" db="EMBL/GenBank/DDBJ databases">
        <title>Sequencing the genomes of 1000 actinobacteria strains.</title>
        <authorList>
            <person name="Klenk H.-P."/>
        </authorList>
    </citation>
    <scope>NUCLEOTIDE SEQUENCE [LARGE SCALE GENOMIC DNA]</scope>
    <source>
        <strain evidence="9 10">DSM 102030</strain>
    </source>
</reference>
<feature type="active site" evidence="5">
    <location>
        <position position="272"/>
    </location>
</feature>
<evidence type="ECO:0000256" key="1">
    <source>
        <dbReference type="ARBA" id="ARBA00007623"/>
    </source>
</evidence>
<feature type="compositionally biased region" description="Low complexity" evidence="6">
    <location>
        <begin position="66"/>
        <end position="77"/>
    </location>
</feature>
<dbReference type="SUPFAM" id="SSF54001">
    <property type="entry name" value="Cysteine proteinases"/>
    <property type="match status" value="1"/>
</dbReference>
<dbReference type="InterPro" id="IPR001300">
    <property type="entry name" value="Peptidase_C2_calpain_cat"/>
</dbReference>
<evidence type="ECO:0000256" key="5">
    <source>
        <dbReference type="PROSITE-ProRule" id="PRU00239"/>
    </source>
</evidence>
<dbReference type="PROSITE" id="PS00139">
    <property type="entry name" value="THIOL_PROTEASE_CYS"/>
    <property type="match status" value="1"/>
</dbReference>
<feature type="active site" evidence="5">
    <location>
        <position position="429"/>
    </location>
</feature>
<evidence type="ECO:0000313" key="9">
    <source>
        <dbReference type="EMBL" id="MBB4934995.1"/>
    </source>
</evidence>
<keyword evidence="10" id="KW-1185">Reference proteome</keyword>
<sequence>MLLRIQDSERGASFTEYAAVILLVSMVAGVVLVSGAASAVGGLLTNALCRVGATGGSSADCEEVSSTDTADSPSTPDGVFTPNPAADPRDNDEGADRRGNVDGSGSQAAPWSEITEPSEEDYEAAADELAEIREYYENPEEHETSLNPLTWFGNTDPARALSRMPQNELDALLWSLEEDEIATMLGDSELREVIMSEAGLDTLRMIRELDQSLIEADTSGTVVRTPSWLTDDLQATYYGDDATFEEGPQESLWGDDGEPTLDDIQQGSLGDCWLLAAAGALVHNDPGAIEDMIEENDNGTFTVTFSDTGEEITVTPDLPSYGGPIYADPGDDNVLWPAILEKALAEREGGYEELHGGLGDTALQTLTGDGRHVENFTPDDLEDWSDGGAPIVVSTQAGRGSLYRPEGDLVSYHAYTVTNVEDGMVELHNPWGYNHPDPVPIEELQEQSPYGIYLNS</sequence>
<dbReference type="EMBL" id="JACHJT010000002">
    <property type="protein sequence ID" value="MBB4934995.1"/>
    <property type="molecule type" value="Genomic_DNA"/>
</dbReference>
<keyword evidence="3 5" id="KW-0378">Hydrolase</keyword>
<dbReference type="Proteomes" id="UP000523007">
    <property type="component" value="Unassembled WGS sequence"/>
</dbReference>
<dbReference type="InterPro" id="IPR022684">
    <property type="entry name" value="Calpain_cysteine_protease"/>
</dbReference>
<name>A0A7W7W6M5_9ACTN</name>
<dbReference type="SMART" id="SM00230">
    <property type="entry name" value="CysPc"/>
    <property type="match status" value="1"/>
</dbReference>
<keyword evidence="7" id="KW-0472">Membrane</keyword>
<feature type="active site" evidence="5">
    <location>
        <position position="413"/>
    </location>
</feature>
<feature type="region of interest" description="Disordered" evidence="6">
    <location>
        <begin position="55"/>
        <end position="124"/>
    </location>
</feature>
<evidence type="ECO:0000256" key="7">
    <source>
        <dbReference type="SAM" id="Phobius"/>
    </source>
</evidence>
<evidence type="ECO:0000256" key="3">
    <source>
        <dbReference type="ARBA" id="ARBA00022801"/>
    </source>
</evidence>
<proteinExistence type="inferred from homology"/>
<evidence type="ECO:0000256" key="4">
    <source>
        <dbReference type="ARBA" id="ARBA00022807"/>
    </source>
</evidence>
<feature type="transmembrane region" description="Helical" evidence="7">
    <location>
        <begin position="20"/>
        <end position="44"/>
    </location>
</feature>
<dbReference type="AlphaFoldDB" id="A0A7W7W6M5"/>
<dbReference type="RefSeq" id="WP_184584783.1">
    <property type="nucleotide sequence ID" value="NZ_JACHJT010000002.1"/>
</dbReference>
<evidence type="ECO:0000256" key="6">
    <source>
        <dbReference type="SAM" id="MobiDB-lite"/>
    </source>
</evidence>
<dbReference type="PROSITE" id="PS50203">
    <property type="entry name" value="CALPAIN_CAT"/>
    <property type="match status" value="1"/>
</dbReference>
<dbReference type="PRINTS" id="PR00704">
    <property type="entry name" value="CALPAIN"/>
</dbReference>
<dbReference type="InterPro" id="IPR000169">
    <property type="entry name" value="Pept_cys_AS"/>
</dbReference>
<evidence type="ECO:0000313" key="10">
    <source>
        <dbReference type="Proteomes" id="UP000523007"/>
    </source>
</evidence>
<dbReference type="PANTHER" id="PTHR10183">
    <property type="entry name" value="CALPAIN"/>
    <property type="match status" value="1"/>
</dbReference>
<dbReference type="GO" id="GO:0006508">
    <property type="term" value="P:proteolysis"/>
    <property type="evidence" value="ECO:0007669"/>
    <property type="project" value="UniProtKB-KW"/>
</dbReference>
<keyword evidence="7" id="KW-0812">Transmembrane</keyword>
<keyword evidence="2 5" id="KW-0645">Protease</keyword>
<evidence type="ECO:0000256" key="2">
    <source>
        <dbReference type="ARBA" id="ARBA00022670"/>
    </source>
</evidence>
<accession>A0A7W7W6M5</accession>
<feature type="domain" description="Calpain catalytic" evidence="8">
    <location>
        <begin position="263"/>
        <end position="432"/>
    </location>
</feature>
<evidence type="ECO:0000259" key="8">
    <source>
        <dbReference type="PROSITE" id="PS50203"/>
    </source>
</evidence>
<dbReference type="InterPro" id="IPR038765">
    <property type="entry name" value="Papain-like_cys_pep_sf"/>
</dbReference>
<comment type="caution">
    <text evidence="9">The sequence shown here is derived from an EMBL/GenBank/DDBJ whole genome shotgun (WGS) entry which is preliminary data.</text>
</comment>
<organism evidence="9 10">
    <name type="scientific">Lipingzhangella halophila</name>
    <dbReference type="NCBI Taxonomy" id="1783352"/>
    <lineage>
        <taxon>Bacteria</taxon>
        <taxon>Bacillati</taxon>
        <taxon>Actinomycetota</taxon>
        <taxon>Actinomycetes</taxon>
        <taxon>Streptosporangiales</taxon>
        <taxon>Nocardiopsidaceae</taxon>
        <taxon>Lipingzhangella</taxon>
    </lineage>
</organism>